<dbReference type="HAMAP" id="MF_01077">
    <property type="entry name" value="RimP"/>
    <property type="match status" value="1"/>
</dbReference>
<evidence type="ECO:0000313" key="6">
    <source>
        <dbReference type="EMBL" id="SPT52628.1"/>
    </source>
</evidence>
<dbReference type="CDD" id="cd01734">
    <property type="entry name" value="YlxS_C"/>
    <property type="match status" value="1"/>
</dbReference>
<reference evidence="6 7" key="1">
    <citation type="submission" date="2018-06" db="EMBL/GenBank/DDBJ databases">
        <authorList>
            <consortium name="Pathogen Informatics"/>
            <person name="Doyle S."/>
        </authorList>
    </citation>
    <scope>NUCLEOTIDE SEQUENCE [LARGE SCALE GENOMIC DNA]</scope>
    <source>
        <strain evidence="6 7">NCTC11535</strain>
    </source>
</reference>
<dbReference type="InterPro" id="IPR028998">
    <property type="entry name" value="RimP_C"/>
</dbReference>
<keyword evidence="7" id="KW-1185">Reference proteome</keyword>
<dbReference type="InterPro" id="IPR003728">
    <property type="entry name" value="Ribosome_maturation_RimP"/>
</dbReference>
<comment type="caution">
    <text evidence="6">The sequence shown here is derived from an EMBL/GenBank/DDBJ whole genome shotgun (WGS) entry which is preliminary data.</text>
</comment>
<dbReference type="Pfam" id="PF17384">
    <property type="entry name" value="DUF150_C"/>
    <property type="match status" value="1"/>
</dbReference>
<evidence type="ECO:0000256" key="3">
    <source>
        <dbReference type="HAMAP-Rule" id="MF_01077"/>
    </source>
</evidence>
<dbReference type="SUPFAM" id="SSF74942">
    <property type="entry name" value="YhbC-like, C-terminal domain"/>
    <property type="match status" value="1"/>
</dbReference>
<evidence type="ECO:0000313" key="7">
    <source>
        <dbReference type="Proteomes" id="UP000250006"/>
    </source>
</evidence>
<keyword evidence="1 3" id="KW-0963">Cytoplasm</keyword>
<evidence type="ECO:0000256" key="2">
    <source>
        <dbReference type="ARBA" id="ARBA00022517"/>
    </source>
</evidence>
<dbReference type="InterPro" id="IPR035956">
    <property type="entry name" value="RimP_N_sf"/>
</dbReference>
<evidence type="ECO:0000256" key="1">
    <source>
        <dbReference type="ARBA" id="ARBA00022490"/>
    </source>
</evidence>
<gene>
    <name evidence="3 6" type="primary">rimP</name>
    <name evidence="6" type="ORF">NCTC11535_00279</name>
</gene>
<dbReference type="EMBL" id="UAPQ01000001">
    <property type="protein sequence ID" value="SPT52628.1"/>
    <property type="molecule type" value="Genomic_DNA"/>
</dbReference>
<name>A0ABY1VLD9_9ACTO</name>
<accession>A0ABY1VLD9</accession>
<feature type="domain" description="Ribosome maturation factor RimP C-terminal" evidence="5">
    <location>
        <begin position="90"/>
        <end position="151"/>
    </location>
</feature>
<dbReference type="PANTHER" id="PTHR33867:SF1">
    <property type="entry name" value="RIBOSOME MATURATION FACTOR RIMP"/>
    <property type="match status" value="1"/>
</dbReference>
<dbReference type="InterPro" id="IPR028989">
    <property type="entry name" value="RimP_N"/>
</dbReference>
<proteinExistence type="inferred from homology"/>
<protein>
    <recommendedName>
        <fullName evidence="3">Ribosome maturation factor RimP</fullName>
    </recommendedName>
</protein>
<comment type="function">
    <text evidence="3">Required for maturation of 30S ribosomal subunits.</text>
</comment>
<dbReference type="Proteomes" id="UP000250006">
    <property type="component" value="Unassembled WGS sequence"/>
</dbReference>
<comment type="similarity">
    <text evidence="3">Belongs to the RimP family.</text>
</comment>
<dbReference type="InterPro" id="IPR036847">
    <property type="entry name" value="RimP_C_sf"/>
</dbReference>
<keyword evidence="2 3" id="KW-0690">Ribosome biogenesis</keyword>
<dbReference type="SUPFAM" id="SSF75420">
    <property type="entry name" value="YhbC-like, N-terminal domain"/>
    <property type="match status" value="1"/>
</dbReference>
<evidence type="ECO:0000259" key="5">
    <source>
        <dbReference type="Pfam" id="PF17384"/>
    </source>
</evidence>
<evidence type="ECO:0000259" key="4">
    <source>
        <dbReference type="Pfam" id="PF02576"/>
    </source>
</evidence>
<feature type="domain" description="Ribosome maturation factor RimP N-terminal" evidence="4">
    <location>
        <begin position="12"/>
        <end position="87"/>
    </location>
</feature>
<dbReference type="PANTHER" id="PTHR33867">
    <property type="entry name" value="RIBOSOME MATURATION FACTOR RIMP"/>
    <property type="match status" value="1"/>
</dbReference>
<dbReference type="Pfam" id="PF02576">
    <property type="entry name" value="RimP_N"/>
    <property type="match status" value="1"/>
</dbReference>
<dbReference type="RefSeq" id="WP_111835608.1">
    <property type="nucleotide sequence ID" value="NZ_UAPQ01000001.1"/>
</dbReference>
<organism evidence="6 7">
    <name type="scientific">Actinomyces bovis</name>
    <dbReference type="NCBI Taxonomy" id="1658"/>
    <lineage>
        <taxon>Bacteria</taxon>
        <taxon>Bacillati</taxon>
        <taxon>Actinomycetota</taxon>
        <taxon>Actinomycetes</taxon>
        <taxon>Actinomycetales</taxon>
        <taxon>Actinomycetaceae</taxon>
        <taxon>Actinomyces</taxon>
    </lineage>
</organism>
<comment type="subcellular location">
    <subcellularLocation>
        <location evidence="3">Cytoplasm</location>
    </subcellularLocation>
</comment>
<sequence>MAENLAQTLTELLAPVLAEAGLFLENVETTRAGKYSTVRVIVDLPDGPGDIDLDTIAEATTAVSQTLDTADPVKGQYTLEVSSPGAERKLSTPRHFRRAQGRTVQLQLDDGEQLIGVLKEAQADSLNLEVDGASRAVPSAQIKAAKVVVVF</sequence>
<dbReference type="Gene3D" id="3.30.300.70">
    <property type="entry name" value="RimP-like superfamily, N-terminal"/>
    <property type="match status" value="1"/>
</dbReference>